<reference evidence="1 2" key="1">
    <citation type="journal article" date="2008" name="Proc. Natl. Acad. Sci. U.S.A.">
        <title>Niche adaptation and genome expansion in the chlorophyll d-producing cyanobacterium Acaryochloris marina.</title>
        <authorList>
            <person name="Swingley W.D."/>
            <person name="Chen M."/>
            <person name="Cheung P.C."/>
            <person name="Conrad A.L."/>
            <person name="Dejesa L.C."/>
            <person name="Hao J."/>
            <person name="Honchak B.M."/>
            <person name="Karbach L.E."/>
            <person name="Kurdoglu A."/>
            <person name="Lahiri S."/>
            <person name="Mastrian S.D."/>
            <person name="Miyashita H."/>
            <person name="Page L."/>
            <person name="Ramakrishna P."/>
            <person name="Satoh S."/>
            <person name="Sattley W.M."/>
            <person name="Shimada Y."/>
            <person name="Taylor H.L."/>
            <person name="Tomo T."/>
            <person name="Tsuchiya T."/>
            <person name="Wang Z.T."/>
            <person name="Raymond J."/>
            <person name="Mimuro M."/>
            <person name="Blankenship R.E."/>
            <person name="Touchman J.W."/>
        </authorList>
    </citation>
    <scope>NUCLEOTIDE SEQUENCE [LARGE SCALE GENOMIC DNA]</scope>
    <source>
        <strain evidence="2">MBIC 11017</strain>
    </source>
</reference>
<protein>
    <submittedName>
        <fullName evidence="1">Uncharacterized protein</fullName>
    </submittedName>
</protein>
<name>B0C3R7_ACAM1</name>
<dbReference type="eggNOG" id="ENOG502ZE1Q">
    <property type="taxonomic scope" value="Bacteria"/>
</dbReference>
<accession>B0C3R7</accession>
<sequence>MFEQLKSTYQSQLLRDPNKEFGPEYVRTTDLERRLVDEYGFDAIRLIYLNRGTVLHPLGEMPEYCPWAHVGNLNIQAAIDNLFAPIAVEIPSLLSVLRGRCSHLYAEEKDGFWVLHYFLDMVLYDGRQYYHVYTGGLPNTDVQPNLCLTEFDWVVPPDLTRLYAVHDGFGPILGSQDISVMAKMMDPICKEQNVYPEDYRYSDLLEFHQDGTGNAQCFYRQADTYTTVDWDHETWEISGSQDCFDYIDERLSQLDEE</sequence>
<proteinExistence type="predicted"/>
<organism evidence="1 2">
    <name type="scientific">Acaryochloris marina (strain MBIC 11017)</name>
    <dbReference type="NCBI Taxonomy" id="329726"/>
    <lineage>
        <taxon>Bacteria</taxon>
        <taxon>Bacillati</taxon>
        <taxon>Cyanobacteriota</taxon>
        <taxon>Cyanophyceae</taxon>
        <taxon>Acaryochloridales</taxon>
        <taxon>Acaryochloridaceae</taxon>
        <taxon>Acaryochloris</taxon>
    </lineage>
</organism>
<dbReference type="HOGENOM" id="CLU_1080196_0_0_3"/>
<gene>
    <name evidence="1" type="ordered locus">AM1_6072</name>
</gene>
<dbReference type="OrthoDB" id="1491923at2"/>
<dbReference type="EMBL" id="CP000828">
    <property type="protein sequence ID" value="ABW31004.1"/>
    <property type="molecule type" value="Genomic_DNA"/>
</dbReference>
<dbReference type="KEGG" id="amr:AM1_6072"/>
<evidence type="ECO:0000313" key="2">
    <source>
        <dbReference type="Proteomes" id="UP000000268"/>
    </source>
</evidence>
<dbReference type="RefSeq" id="WP_012166201.1">
    <property type="nucleotide sequence ID" value="NC_009925.1"/>
</dbReference>
<keyword evidence="2" id="KW-1185">Reference proteome</keyword>
<dbReference type="Proteomes" id="UP000000268">
    <property type="component" value="Chromosome"/>
</dbReference>
<dbReference type="AlphaFoldDB" id="B0C3R7"/>
<evidence type="ECO:0000313" key="1">
    <source>
        <dbReference type="EMBL" id="ABW31004.1"/>
    </source>
</evidence>